<gene>
    <name evidence="1" type="ORF">HYPSUDRAFT_1086661</name>
</gene>
<dbReference type="AlphaFoldDB" id="A0A0D2PBT6"/>
<dbReference type="EMBL" id="KN817521">
    <property type="protein sequence ID" value="KJA28324.1"/>
    <property type="molecule type" value="Genomic_DNA"/>
</dbReference>
<proteinExistence type="predicted"/>
<keyword evidence="2" id="KW-1185">Reference proteome</keyword>
<organism evidence="1 2">
    <name type="scientific">Hypholoma sublateritium (strain FD-334 SS-4)</name>
    <dbReference type="NCBI Taxonomy" id="945553"/>
    <lineage>
        <taxon>Eukaryota</taxon>
        <taxon>Fungi</taxon>
        <taxon>Dikarya</taxon>
        <taxon>Basidiomycota</taxon>
        <taxon>Agaricomycotina</taxon>
        <taxon>Agaricomycetes</taxon>
        <taxon>Agaricomycetidae</taxon>
        <taxon>Agaricales</taxon>
        <taxon>Agaricineae</taxon>
        <taxon>Strophariaceae</taxon>
        <taxon>Hypholoma</taxon>
    </lineage>
</organism>
<evidence type="ECO:0000313" key="1">
    <source>
        <dbReference type="EMBL" id="KJA28324.1"/>
    </source>
</evidence>
<protein>
    <submittedName>
        <fullName evidence="1">Uncharacterized protein</fullName>
    </submittedName>
</protein>
<sequence length="310" mass="33829">MYCRGCFAVARCNRALVLVSSISRPTSTSARPPTSATPNECSGGSTCTVRNCCPAVRAIAIFEALSAFDDSFVAEAGFRSEDRKGKSQSKEYRDAYVRQIIGGKPAEKDKAQGNGARRFEDAFVRALKAVSAWLQAPNSDANEDYPSKGKDAEGHAVHATIPRLFETSLLLEVIHVFLGNTNVRDWVAHAETYLAILDLLRWMLDASTAISLLRAPIRRIEATSGLRRAVWGDGNVRFEDIGGAAFDPAAPAPGRERTRSLCDLIKNLEAHRRPLMALASKATFEATVDKVNSLCDGILYLLLQQVVDEI</sequence>
<dbReference type="Proteomes" id="UP000054270">
    <property type="component" value="Unassembled WGS sequence"/>
</dbReference>
<dbReference type="OMA" id="AIAICEL"/>
<accession>A0A0D2PBT6</accession>
<reference evidence="2" key="1">
    <citation type="submission" date="2014-04" db="EMBL/GenBank/DDBJ databases">
        <title>Evolutionary Origins and Diversification of the Mycorrhizal Mutualists.</title>
        <authorList>
            <consortium name="DOE Joint Genome Institute"/>
            <consortium name="Mycorrhizal Genomics Consortium"/>
            <person name="Kohler A."/>
            <person name="Kuo A."/>
            <person name="Nagy L.G."/>
            <person name="Floudas D."/>
            <person name="Copeland A."/>
            <person name="Barry K.W."/>
            <person name="Cichocki N."/>
            <person name="Veneault-Fourrey C."/>
            <person name="LaButti K."/>
            <person name="Lindquist E.A."/>
            <person name="Lipzen A."/>
            <person name="Lundell T."/>
            <person name="Morin E."/>
            <person name="Murat C."/>
            <person name="Riley R."/>
            <person name="Ohm R."/>
            <person name="Sun H."/>
            <person name="Tunlid A."/>
            <person name="Henrissat B."/>
            <person name="Grigoriev I.V."/>
            <person name="Hibbett D.S."/>
            <person name="Martin F."/>
        </authorList>
    </citation>
    <scope>NUCLEOTIDE SEQUENCE [LARGE SCALE GENOMIC DNA]</scope>
    <source>
        <strain evidence="2">FD-334 SS-4</strain>
    </source>
</reference>
<evidence type="ECO:0000313" key="2">
    <source>
        <dbReference type="Proteomes" id="UP000054270"/>
    </source>
</evidence>
<dbReference type="OrthoDB" id="47801at2759"/>
<name>A0A0D2PBT6_HYPSF</name>